<proteinExistence type="predicted"/>
<evidence type="ECO:0000256" key="1">
    <source>
        <dbReference type="ARBA" id="ARBA00022801"/>
    </source>
</evidence>
<dbReference type="SUPFAM" id="SSF53474">
    <property type="entry name" value="alpha/beta-Hydrolases"/>
    <property type="match status" value="1"/>
</dbReference>
<dbReference type="Gene3D" id="3.40.50.1820">
    <property type="entry name" value="alpha/beta hydrolase"/>
    <property type="match status" value="1"/>
</dbReference>
<protein>
    <submittedName>
        <fullName evidence="4">Alpha/beta hydrolase</fullName>
    </submittedName>
</protein>
<evidence type="ECO:0000256" key="2">
    <source>
        <dbReference type="SAM" id="SignalP"/>
    </source>
</evidence>
<keyword evidence="5" id="KW-1185">Reference proteome</keyword>
<reference evidence="5" key="1">
    <citation type="journal article" date="2019" name="Int. J. Syst. Evol. Microbiol.">
        <title>The Global Catalogue of Microorganisms (GCM) 10K type strain sequencing project: providing services to taxonomists for standard genome sequencing and annotation.</title>
        <authorList>
            <consortium name="The Broad Institute Genomics Platform"/>
            <consortium name="The Broad Institute Genome Sequencing Center for Infectious Disease"/>
            <person name="Wu L."/>
            <person name="Ma J."/>
        </authorList>
    </citation>
    <scope>NUCLEOTIDE SEQUENCE [LARGE SCALE GENOMIC DNA]</scope>
    <source>
        <strain evidence="5">JCM 18715</strain>
    </source>
</reference>
<feature type="signal peptide" evidence="2">
    <location>
        <begin position="1"/>
        <end position="19"/>
    </location>
</feature>
<dbReference type="PANTHER" id="PTHR48081">
    <property type="entry name" value="AB HYDROLASE SUPERFAMILY PROTEIN C4A8.06C"/>
    <property type="match status" value="1"/>
</dbReference>
<keyword evidence="1 4" id="KW-0378">Hydrolase</keyword>
<keyword evidence="2" id="KW-0732">Signal</keyword>
<accession>A0ABP9QX95</accession>
<dbReference type="InterPro" id="IPR049492">
    <property type="entry name" value="BD-FAE-like_dom"/>
</dbReference>
<dbReference type="EMBL" id="BAABLD010000011">
    <property type="protein sequence ID" value="GAA5168776.1"/>
    <property type="molecule type" value="Genomic_DNA"/>
</dbReference>
<feature type="chain" id="PRO_5046456335" evidence="2">
    <location>
        <begin position="20"/>
        <end position="341"/>
    </location>
</feature>
<comment type="caution">
    <text evidence="4">The sequence shown here is derived from an EMBL/GenBank/DDBJ whole genome shotgun (WGS) entry which is preliminary data.</text>
</comment>
<organism evidence="4 5">
    <name type="scientific">Viridibacterium curvum</name>
    <dbReference type="NCBI Taxonomy" id="1101404"/>
    <lineage>
        <taxon>Bacteria</taxon>
        <taxon>Pseudomonadati</taxon>
        <taxon>Pseudomonadota</taxon>
        <taxon>Betaproteobacteria</taxon>
        <taxon>Rhodocyclales</taxon>
        <taxon>Rhodocyclaceae</taxon>
        <taxon>Viridibacterium</taxon>
    </lineage>
</organism>
<evidence type="ECO:0000259" key="3">
    <source>
        <dbReference type="Pfam" id="PF20434"/>
    </source>
</evidence>
<dbReference type="InterPro" id="IPR050300">
    <property type="entry name" value="GDXG_lipolytic_enzyme"/>
</dbReference>
<dbReference type="PANTHER" id="PTHR48081:SF13">
    <property type="entry name" value="ALPHA_BETA HYDROLASE"/>
    <property type="match status" value="1"/>
</dbReference>
<sequence length="341" mass="36526">MYRIPLLLSLYAVLNTAWAQSTPPVSLPGYTEGAQVIRVARETEQVDSINGVIYAQWKGTRSVRQMQMSLLVPRTNDLKPAIVYFPGGGFTTAEHDKYIEMRMALAQAGFVVAAVEYRTVPSKFPAPLEDAKAAVRYLREHAGEYGIDASRIGALGDSAGGYVAQLLGTTNGEKRFDKGVFLDKSSDVQAVVTLYGLSDLSNIGAGFPPNIQAVHESPAVTEALLVNGPAFAGFAGASIQSVPERARDASPMGHLGGKKPPFLIFHGSADNHVSPVQSAQLYRGLISGGNKAEYILVEGAGHGELVWFQKPIIDRVVNWYRQTLGAPVRGKGQGADSNANL</sequence>
<dbReference type="Proteomes" id="UP001500547">
    <property type="component" value="Unassembled WGS sequence"/>
</dbReference>
<dbReference type="GO" id="GO:0016787">
    <property type="term" value="F:hydrolase activity"/>
    <property type="evidence" value="ECO:0007669"/>
    <property type="project" value="UniProtKB-KW"/>
</dbReference>
<evidence type="ECO:0000313" key="4">
    <source>
        <dbReference type="EMBL" id="GAA5168776.1"/>
    </source>
</evidence>
<evidence type="ECO:0000313" key="5">
    <source>
        <dbReference type="Proteomes" id="UP001500547"/>
    </source>
</evidence>
<dbReference type="Pfam" id="PF20434">
    <property type="entry name" value="BD-FAE"/>
    <property type="match status" value="1"/>
</dbReference>
<name>A0ABP9QX95_9RHOO</name>
<feature type="domain" description="BD-FAE-like" evidence="3">
    <location>
        <begin position="74"/>
        <end position="283"/>
    </location>
</feature>
<dbReference type="InterPro" id="IPR029058">
    <property type="entry name" value="AB_hydrolase_fold"/>
</dbReference>
<gene>
    <name evidence="4" type="ORF">GCM10025770_29270</name>
</gene>